<keyword evidence="4" id="KW-0722">Serine protease inhibitor</keyword>
<dbReference type="EC" id="3.2.1.-" evidence="7"/>
<dbReference type="SMART" id="SM00093">
    <property type="entry name" value="SERPIN"/>
    <property type="match status" value="1"/>
</dbReference>
<comment type="subunit">
    <text evidence="7">Homodimer.</text>
</comment>
<comment type="similarity">
    <text evidence="1 7">Belongs to the glycosyl hydrolase 27 family.</text>
</comment>
<evidence type="ECO:0000256" key="7">
    <source>
        <dbReference type="RuleBase" id="RU361168"/>
    </source>
</evidence>
<reference evidence="9" key="1">
    <citation type="submission" date="2020-08" db="EMBL/GenBank/DDBJ databases">
        <title>Spodoptera exigua strain:BAW_Kor-Di-RS1 Genome sequencing and assembly.</title>
        <authorList>
            <person name="Kim J."/>
            <person name="Nam H.Y."/>
            <person name="Kwon M."/>
            <person name="Choi J.H."/>
            <person name="Cho S.R."/>
            <person name="Kim G.-H."/>
        </authorList>
    </citation>
    <scope>NUCLEOTIDE SEQUENCE</scope>
    <source>
        <strain evidence="9">BAW_Kor-Di-RS1</strain>
        <tissue evidence="9">Whole-body</tissue>
    </source>
</reference>
<keyword evidence="3 7" id="KW-0378">Hydrolase</keyword>
<dbReference type="InterPro" id="IPR002241">
    <property type="entry name" value="Glyco_hydro_27"/>
</dbReference>
<evidence type="ECO:0000256" key="6">
    <source>
        <dbReference type="RuleBase" id="RU000411"/>
    </source>
</evidence>
<name>A0A835GI67_SPOEX</name>
<dbReference type="Pfam" id="PF16499">
    <property type="entry name" value="Melibiase_2"/>
    <property type="match status" value="1"/>
</dbReference>
<dbReference type="FunFam" id="3.20.20.70:FF:000197">
    <property type="entry name" value="Alpha-galactosidase"/>
    <property type="match status" value="1"/>
</dbReference>
<dbReference type="Proteomes" id="UP000648187">
    <property type="component" value="Unassembled WGS sequence"/>
</dbReference>
<comment type="similarity">
    <text evidence="6">Belongs to the serpin family.</text>
</comment>
<comment type="caution">
    <text evidence="9">The sequence shown here is derived from an EMBL/GenBank/DDBJ whole genome shotgun (WGS) entry which is preliminary data.</text>
</comment>
<keyword evidence="7" id="KW-1015">Disulfide bond</keyword>
<evidence type="ECO:0000256" key="5">
    <source>
        <dbReference type="ARBA" id="ARBA00023295"/>
    </source>
</evidence>
<organism evidence="9 10">
    <name type="scientific">Spodoptera exigua</name>
    <name type="common">Beet armyworm</name>
    <name type="synonym">Noctua fulgens</name>
    <dbReference type="NCBI Taxonomy" id="7107"/>
    <lineage>
        <taxon>Eukaryota</taxon>
        <taxon>Metazoa</taxon>
        <taxon>Ecdysozoa</taxon>
        <taxon>Arthropoda</taxon>
        <taxon>Hexapoda</taxon>
        <taxon>Insecta</taxon>
        <taxon>Pterygota</taxon>
        <taxon>Neoptera</taxon>
        <taxon>Endopterygota</taxon>
        <taxon>Lepidoptera</taxon>
        <taxon>Glossata</taxon>
        <taxon>Ditrysia</taxon>
        <taxon>Noctuoidea</taxon>
        <taxon>Noctuidae</taxon>
        <taxon>Amphipyrinae</taxon>
        <taxon>Spodoptera</taxon>
    </lineage>
</organism>
<dbReference type="Gene3D" id="2.60.40.1180">
    <property type="entry name" value="Golgi alpha-mannosidase II"/>
    <property type="match status" value="1"/>
</dbReference>
<dbReference type="InterPro" id="IPR000111">
    <property type="entry name" value="Glyco_hydro_27/36_CS"/>
</dbReference>
<dbReference type="PANTHER" id="PTHR11452:SF83">
    <property type="entry name" value="ALPHA-GALACTOSIDASE"/>
    <property type="match status" value="1"/>
</dbReference>
<dbReference type="GO" id="GO:0005737">
    <property type="term" value="C:cytoplasm"/>
    <property type="evidence" value="ECO:0007669"/>
    <property type="project" value="TreeGrafter"/>
</dbReference>
<dbReference type="GO" id="GO:0004557">
    <property type="term" value="F:alpha-galactosidase activity"/>
    <property type="evidence" value="ECO:0007669"/>
    <property type="project" value="TreeGrafter"/>
</dbReference>
<dbReference type="AlphaFoldDB" id="A0A835GI67"/>
<dbReference type="GO" id="GO:0004867">
    <property type="term" value="F:serine-type endopeptidase inhibitor activity"/>
    <property type="evidence" value="ECO:0007669"/>
    <property type="project" value="UniProtKB-KW"/>
</dbReference>
<dbReference type="InterPro" id="IPR036186">
    <property type="entry name" value="Serpin_sf"/>
</dbReference>
<gene>
    <name evidence="9" type="ORF">HW555_006673</name>
</gene>
<keyword evidence="2" id="KW-0646">Protease inhibitor</keyword>
<dbReference type="InterPro" id="IPR042185">
    <property type="entry name" value="Serpin_sf_2"/>
</dbReference>
<evidence type="ECO:0000259" key="8">
    <source>
        <dbReference type="SMART" id="SM00093"/>
    </source>
</evidence>
<dbReference type="PRINTS" id="PR00740">
    <property type="entry name" value="GLHYDRLASE27"/>
</dbReference>
<dbReference type="Gene3D" id="2.30.39.10">
    <property type="entry name" value="Alpha-1-antitrypsin, domain 1"/>
    <property type="match status" value="1"/>
</dbReference>
<keyword evidence="10" id="KW-1185">Reference proteome</keyword>
<evidence type="ECO:0000313" key="10">
    <source>
        <dbReference type="Proteomes" id="UP000648187"/>
    </source>
</evidence>
<dbReference type="GO" id="GO:0016139">
    <property type="term" value="P:glycoside catabolic process"/>
    <property type="evidence" value="ECO:0007669"/>
    <property type="project" value="TreeGrafter"/>
</dbReference>
<dbReference type="InterPro" id="IPR013780">
    <property type="entry name" value="Glyco_hydro_b"/>
</dbReference>
<dbReference type="InterPro" id="IPR023795">
    <property type="entry name" value="Serpin_CS"/>
</dbReference>
<dbReference type="Gene3D" id="3.20.20.70">
    <property type="entry name" value="Aldolase class I"/>
    <property type="match status" value="1"/>
</dbReference>
<dbReference type="SUPFAM" id="SSF56574">
    <property type="entry name" value="Serpins"/>
    <property type="match status" value="1"/>
</dbReference>
<evidence type="ECO:0000313" key="9">
    <source>
        <dbReference type="EMBL" id="KAF9415772.1"/>
    </source>
</evidence>
<keyword evidence="5 7" id="KW-0326">Glycosidase</keyword>
<proteinExistence type="inferred from homology"/>
<dbReference type="Gene3D" id="3.30.497.10">
    <property type="entry name" value="Antithrombin, subunit I, domain 2"/>
    <property type="match status" value="1"/>
</dbReference>
<dbReference type="InterPro" id="IPR023796">
    <property type="entry name" value="Serpin_dom"/>
</dbReference>
<dbReference type="Pfam" id="PF00079">
    <property type="entry name" value="Serpin"/>
    <property type="match status" value="1"/>
</dbReference>
<dbReference type="InterPro" id="IPR017853">
    <property type="entry name" value="GH"/>
</dbReference>
<dbReference type="CDD" id="cd14792">
    <property type="entry name" value="GH27"/>
    <property type="match status" value="1"/>
</dbReference>
<dbReference type="InterPro" id="IPR013785">
    <property type="entry name" value="Aldolase_TIM"/>
</dbReference>
<feature type="domain" description="Serpin" evidence="8">
    <location>
        <begin position="519"/>
        <end position="880"/>
    </location>
</feature>
<accession>A0A835GI67</accession>
<dbReference type="PROSITE" id="PS00512">
    <property type="entry name" value="ALPHA_GALACTOSIDASE"/>
    <property type="match status" value="1"/>
</dbReference>
<dbReference type="GO" id="GO:0009311">
    <property type="term" value="P:oligosaccharide metabolic process"/>
    <property type="evidence" value="ECO:0007669"/>
    <property type="project" value="TreeGrafter"/>
</dbReference>
<evidence type="ECO:0000256" key="3">
    <source>
        <dbReference type="ARBA" id="ARBA00022801"/>
    </source>
</evidence>
<dbReference type="PANTHER" id="PTHR11452">
    <property type="entry name" value="ALPHA-GALACTOSIDASE/ALPHA-N-ACETYLGALACTOSAMINIDASE"/>
    <property type="match status" value="1"/>
</dbReference>
<dbReference type="SUPFAM" id="SSF51445">
    <property type="entry name" value="(Trans)glycosidases"/>
    <property type="match status" value="1"/>
</dbReference>
<dbReference type="EMBL" id="JACKWZ010000102">
    <property type="protein sequence ID" value="KAF9415772.1"/>
    <property type="molecule type" value="Genomic_DNA"/>
</dbReference>
<evidence type="ECO:0000256" key="1">
    <source>
        <dbReference type="ARBA" id="ARBA00009743"/>
    </source>
</evidence>
<dbReference type="InterPro" id="IPR042178">
    <property type="entry name" value="Serpin_sf_1"/>
</dbReference>
<sequence length="884" mass="99206">MADAVTDKNRSYRKMYEFRCAFCLLFLIFSFNKVDLLENGLARTPPMGWMSWGYYRCGVKCEEGEHKCLNEQLILSVADSFYNEGYQEAGFEYIIIDDCWSEKKRDRNGRLVANKKRFPHGMKYLADYIHARGLKFGMYTNVANTTCMRYPGSLSHMELDAKTFAEWGVDYLKVDGCYVSEEILNTAYIQLGRYLNKTGRPMVYSCSWPYYIQYIHQQMPDYEEVARYCNMWRNYHDVQTSWDSIADIVRHYRGEYALLAPYHGPGHWNDPDMLIFGTGVLTHSQSRIQLTVFVMMSAPLLLSCDMKKITPYEKSLLQNLDLMAIAQDPLGIMAEPYGVTGCTLWIKPHLPRKGDQFPSYSLAIMNLDADSSDVSFRLSTYNLNATDGYTILDVFSGEFIRNVTYNDKIEVTVPGLAMTVEKCEPLRIVDHINTYGKCLVDKGNKEVEMRLSLVLLAVCIARGVHSLGTLDDIIGAPGKLVDGARGILGGILGGNIGNRNVCNRNVYKDYSKAVTSFHHKLYTSVAARTDGHFVFSPYTVWLSLSALAEGADPSVQSQIFASLYLPEENCIRKKFYEIAVNAEQSGRDVLFNRRRILLLDEDLKVNPPWGKTVKALGLLKAGFASIKNNPRQTLQRVRKFIGTQANIPLRGNSVILDALEYQGLWTAAFSEADIKRQPFYNEQGLVIGEVDMMHIRKRVRLAQAPFLGAKVVELPVGVDGRYTMLIAVGTGNNILKNAISMFMGSILEIFSLLQMSLVPLDVAVPRFSISSEFDIRAALEDFGVKSFWRDPLATKYVSDPSALPGSFIQRVSVSVDSWGVEPAPQRRQGLVSGLLGVASNTATGVASFAGQEFTADRPFLFALFDTATRTCLYAGAYSKPNPSN</sequence>
<protein>
    <recommendedName>
        <fullName evidence="7">Alpha-galactosidase</fullName>
        <ecNumber evidence="7">3.2.1.-</ecNumber>
    </recommendedName>
</protein>
<evidence type="ECO:0000256" key="4">
    <source>
        <dbReference type="ARBA" id="ARBA00022900"/>
    </source>
</evidence>
<dbReference type="PROSITE" id="PS00284">
    <property type="entry name" value="SERPIN"/>
    <property type="match status" value="1"/>
</dbReference>
<evidence type="ECO:0000256" key="2">
    <source>
        <dbReference type="ARBA" id="ARBA00022690"/>
    </source>
</evidence>